<keyword evidence="2" id="KW-1185">Reference proteome</keyword>
<gene>
    <name evidence="3" type="primary">LOC112689884</name>
    <name evidence="1" type="ORF">g.97381</name>
</gene>
<organism evidence="1">
    <name type="scientific">Sipha flava</name>
    <name type="common">yellow sugarcane aphid</name>
    <dbReference type="NCBI Taxonomy" id="143950"/>
    <lineage>
        <taxon>Eukaryota</taxon>
        <taxon>Metazoa</taxon>
        <taxon>Ecdysozoa</taxon>
        <taxon>Arthropoda</taxon>
        <taxon>Hexapoda</taxon>
        <taxon>Insecta</taxon>
        <taxon>Pterygota</taxon>
        <taxon>Neoptera</taxon>
        <taxon>Paraneoptera</taxon>
        <taxon>Hemiptera</taxon>
        <taxon>Sternorrhyncha</taxon>
        <taxon>Aphidomorpha</taxon>
        <taxon>Aphidoidea</taxon>
        <taxon>Aphididae</taxon>
        <taxon>Sipha</taxon>
    </lineage>
</organism>
<sequence length="101" mass="11726">MDNNDYNLIYGIVDDLLKQVSKTIYKKYSDEIAISSISSCNLDATFRLLKIAYPCIDPGDISRHSHIYSAPPTRSERVVFITVVNDNEDKKMIKWKLKKRR</sequence>
<dbReference type="AlphaFoldDB" id="A0A2S2QQI5"/>
<reference evidence="1" key="1">
    <citation type="submission" date="2018-04" db="EMBL/GenBank/DDBJ databases">
        <title>Transcriptome assembly of Sipha flava.</title>
        <authorList>
            <person name="Scully E.D."/>
            <person name="Geib S.M."/>
            <person name="Palmer N.A."/>
            <person name="Koch K."/>
            <person name="Bradshaw J."/>
            <person name="Heng-Moss T."/>
            <person name="Sarath G."/>
        </authorList>
    </citation>
    <scope>NUCLEOTIDE SEQUENCE</scope>
</reference>
<evidence type="ECO:0000313" key="1">
    <source>
        <dbReference type="EMBL" id="MBY79995.1"/>
    </source>
</evidence>
<dbReference type="Proteomes" id="UP000694846">
    <property type="component" value="Unplaced"/>
</dbReference>
<proteinExistence type="predicted"/>
<dbReference type="EMBL" id="GGMS01010792">
    <property type="protein sequence ID" value="MBY79995.1"/>
    <property type="molecule type" value="Transcribed_RNA"/>
</dbReference>
<evidence type="ECO:0000313" key="2">
    <source>
        <dbReference type="Proteomes" id="UP000694846"/>
    </source>
</evidence>
<reference evidence="3" key="2">
    <citation type="submission" date="2025-04" db="UniProtKB">
        <authorList>
            <consortium name="RefSeq"/>
        </authorList>
    </citation>
    <scope>IDENTIFICATION</scope>
    <source>
        <tissue evidence="3">Whole body</tissue>
    </source>
</reference>
<dbReference type="OrthoDB" id="6600062at2759"/>
<dbReference type="RefSeq" id="XP_025419545.1">
    <property type="nucleotide sequence ID" value="XM_025563760.1"/>
</dbReference>
<evidence type="ECO:0000313" key="3">
    <source>
        <dbReference type="RefSeq" id="XP_025419545.1"/>
    </source>
</evidence>
<dbReference type="GeneID" id="112689884"/>
<protein>
    <submittedName>
        <fullName evidence="3">Uncharacterized protein LOC112689884</fullName>
    </submittedName>
</protein>
<accession>A0A2S2QQI5</accession>
<name>A0A2S2QQI5_9HEMI</name>